<reference evidence="1" key="1">
    <citation type="submission" date="2020-05" db="EMBL/GenBank/DDBJ databases">
        <authorList>
            <person name="Chiriac C."/>
            <person name="Salcher M."/>
            <person name="Ghai R."/>
            <person name="Kavagutti S V."/>
        </authorList>
    </citation>
    <scope>NUCLEOTIDE SEQUENCE</scope>
</reference>
<dbReference type="PROSITE" id="PS01319">
    <property type="entry name" value="RBFA"/>
    <property type="match status" value="1"/>
</dbReference>
<dbReference type="GO" id="GO:0043024">
    <property type="term" value="F:ribosomal small subunit binding"/>
    <property type="evidence" value="ECO:0007669"/>
    <property type="project" value="TreeGrafter"/>
</dbReference>
<dbReference type="PANTHER" id="PTHR33515:SF1">
    <property type="entry name" value="RIBOSOME-BINDING FACTOR A, CHLOROPLASTIC-RELATED"/>
    <property type="match status" value="1"/>
</dbReference>
<dbReference type="AlphaFoldDB" id="A0A6J7AP59"/>
<dbReference type="GO" id="GO:0006364">
    <property type="term" value="P:rRNA processing"/>
    <property type="evidence" value="ECO:0007669"/>
    <property type="project" value="InterPro"/>
</dbReference>
<organism evidence="1">
    <name type="scientific">freshwater metagenome</name>
    <dbReference type="NCBI Taxonomy" id="449393"/>
    <lineage>
        <taxon>unclassified sequences</taxon>
        <taxon>metagenomes</taxon>
        <taxon>ecological metagenomes</taxon>
    </lineage>
</organism>
<proteinExistence type="inferred from homology"/>
<dbReference type="NCBIfam" id="TIGR00082">
    <property type="entry name" value="rbfA"/>
    <property type="match status" value="1"/>
</dbReference>
<dbReference type="SUPFAM" id="SSF89919">
    <property type="entry name" value="Ribosome-binding factor A, RbfA"/>
    <property type="match status" value="1"/>
</dbReference>
<dbReference type="GO" id="GO:0005829">
    <property type="term" value="C:cytosol"/>
    <property type="evidence" value="ECO:0007669"/>
    <property type="project" value="TreeGrafter"/>
</dbReference>
<dbReference type="HAMAP" id="MF_00003">
    <property type="entry name" value="RbfA"/>
    <property type="match status" value="1"/>
</dbReference>
<sequence length="127" mass="14352">MARRSNERAYGGAASFPRTRRVNQFLREVVADELERLSDADERLRLLTVTDVATSPDLRNATIYFGSLSEDAIEALEERRIAIQRAVGSQSRMKRTPKLSFELDPAVTEGAKIDEALRRLDQRDATD</sequence>
<evidence type="ECO:0000313" key="2">
    <source>
        <dbReference type="EMBL" id="CAB4861063.1"/>
    </source>
</evidence>
<dbReference type="InterPro" id="IPR023799">
    <property type="entry name" value="RbfA_dom_sf"/>
</dbReference>
<dbReference type="EMBL" id="CAFBLT010000001">
    <property type="protein sequence ID" value="CAB4861063.1"/>
    <property type="molecule type" value="Genomic_DNA"/>
</dbReference>
<evidence type="ECO:0000313" key="1">
    <source>
        <dbReference type="EMBL" id="CAB4834726.1"/>
    </source>
</evidence>
<dbReference type="EMBL" id="CAFABE010000141">
    <property type="protein sequence ID" value="CAB4834726.1"/>
    <property type="molecule type" value="Genomic_DNA"/>
</dbReference>
<dbReference type="InterPro" id="IPR015946">
    <property type="entry name" value="KH_dom-like_a/b"/>
</dbReference>
<dbReference type="Pfam" id="PF02033">
    <property type="entry name" value="RBFA"/>
    <property type="match status" value="1"/>
</dbReference>
<dbReference type="PANTHER" id="PTHR33515">
    <property type="entry name" value="RIBOSOME-BINDING FACTOR A, CHLOROPLASTIC-RELATED"/>
    <property type="match status" value="1"/>
</dbReference>
<dbReference type="InterPro" id="IPR020053">
    <property type="entry name" value="Ribosome-bd_factorA_CS"/>
</dbReference>
<dbReference type="Gene3D" id="3.30.300.20">
    <property type="match status" value="1"/>
</dbReference>
<accession>A0A6J7AP59</accession>
<dbReference type="InterPro" id="IPR000238">
    <property type="entry name" value="RbfA"/>
</dbReference>
<gene>
    <name evidence="1" type="ORF">UFOPK3164_01738</name>
    <name evidence="2" type="ORF">UFOPK3427_00191</name>
    <name evidence="3" type="ORF">UFOPK4112_01050</name>
</gene>
<evidence type="ECO:0000313" key="3">
    <source>
        <dbReference type="EMBL" id="CAB5023329.1"/>
    </source>
</evidence>
<protein>
    <submittedName>
        <fullName evidence="1">Unannotated protein</fullName>
    </submittedName>
</protein>
<dbReference type="EMBL" id="CAFBPM010000009">
    <property type="protein sequence ID" value="CAB5023329.1"/>
    <property type="molecule type" value="Genomic_DNA"/>
</dbReference>
<name>A0A6J7AP59_9ZZZZ</name>